<reference evidence="13 15" key="2">
    <citation type="submission" date="2019-05" db="EMBL/GenBank/DDBJ databases">
        <title>Pasteurellaceae isolates from reptiles.</title>
        <authorList>
            <person name="Bojesen A.M."/>
            <person name="Lund E."/>
        </authorList>
    </citation>
    <scope>NUCLEOTIDE SEQUENCE [LARGE SCALE GENOMIC DNA]</scope>
    <source>
        <strain evidence="13 15">ELNT2x</strain>
    </source>
</reference>
<evidence type="ECO:0000259" key="11">
    <source>
        <dbReference type="PROSITE" id="PS51733"/>
    </source>
</evidence>
<dbReference type="PANTHER" id="PTHR10993">
    <property type="entry name" value="OCTANOYLTRANSFERASE"/>
    <property type="match status" value="1"/>
</dbReference>
<dbReference type="Proteomes" id="UP000305526">
    <property type="component" value="Unassembled WGS sequence"/>
</dbReference>
<comment type="function">
    <text evidence="5 6 7">Catalyzes the transfer of endogenously produced octanoic acid from octanoyl-acyl-carrier-protein onto the lipoyl domains of lipoate-dependent enzymes. Lipoyl-ACP can also act as a substrate although octanoyl-ACP is likely to be the physiological substrate.</text>
</comment>
<keyword evidence="4 6" id="KW-0012">Acyltransferase</keyword>
<name>A0A4R3Y0P7_9PAST</name>
<organism evidence="12 14">
    <name type="scientific">Testudinibacter aquarius</name>
    <dbReference type="NCBI Taxonomy" id="1524974"/>
    <lineage>
        <taxon>Bacteria</taxon>
        <taxon>Pseudomonadati</taxon>
        <taxon>Pseudomonadota</taxon>
        <taxon>Gammaproteobacteria</taxon>
        <taxon>Pasteurellales</taxon>
        <taxon>Pasteurellaceae</taxon>
        <taxon>Testudinibacter</taxon>
    </lineage>
</organism>
<evidence type="ECO:0000256" key="9">
    <source>
        <dbReference type="PIRSR" id="PIRSR016262-2"/>
    </source>
</evidence>
<sequence length="241" mass="27091">MPFSQQQIIAQSTEQPIANRLIVRQLGVQPYETVWQQMQQFTDNRDDRTLDEIWLVQHAAVFTQGQAGKAEHLLQQSSIPVVQSDRGGQITYHAPGQLVMYVLLDIKRKKTQGNNLAHSSDFNVRHLVSALEDCVVATLADYGIQAYPKADAPGVYVDGRKICSLGLRIRRGCSFHGLALNINMDLTPFNYINPCGYAGLEMCQLSELIGDQTLLCEQVAPQLLQHFINLMGYQQIQYVEN</sequence>
<dbReference type="GO" id="GO:0033819">
    <property type="term" value="F:lipoyl(octanoyl) transferase activity"/>
    <property type="evidence" value="ECO:0007669"/>
    <property type="project" value="UniProtKB-EC"/>
</dbReference>
<evidence type="ECO:0000256" key="1">
    <source>
        <dbReference type="ARBA" id="ARBA00004821"/>
    </source>
</evidence>
<gene>
    <name evidence="6 13" type="primary">lipB</name>
    <name evidence="12" type="ORF">EDC16_10914</name>
    <name evidence="13" type="ORF">FHQ21_05760</name>
</gene>
<dbReference type="GO" id="GO:0005737">
    <property type="term" value="C:cytoplasm"/>
    <property type="evidence" value="ECO:0007669"/>
    <property type="project" value="UniProtKB-SubCell"/>
</dbReference>
<dbReference type="EMBL" id="SMCP01000009">
    <property type="protein sequence ID" value="TCV85236.1"/>
    <property type="molecule type" value="Genomic_DNA"/>
</dbReference>
<evidence type="ECO:0000256" key="5">
    <source>
        <dbReference type="ARBA" id="ARBA00024732"/>
    </source>
</evidence>
<reference evidence="12 14" key="1">
    <citation type="submission" date="2019-03" db="EMBL/GenBank/DDBJ databases">
        <title>Genomic Encyclopedia of Type Strains, Phase IV (KMG-IV): sequencing the most valuable type-strain genomes for metagenomic binning, comparative biology and taxonomic classification.</title>
        <authorList>
            <person name="Goeker M."/>
        </authorList>
    </citation>
    <scope>NUCLEOTIDE SEQUENCE [LARGE SCALE GENOMIC DNA]</scope>
    <source>
        <strain evidence="12 14">DSM 28140</strain>
    </source>
</reference>
<evidence type="ECO:0000256" key="7">
    <source>
        <dbReference type="PIRNR" id="PIRNR016262"/>
    </source>
</evidence>
<dbReference type="InterPro" id="IPR020605">
    <property type="entry name" value="Octanoyltransferase_CS"/>
</dbReference>
<dbReference type="NCBIfam" id="NF010922">
    <property type="entry name" value="PRK14342.1"/>
    <property type="match status" value="1"/>
</dbReference>
<dbReference type="NCBIfam" id="TIGR00214">
    <property type="entry name" value="lipB"/>
    <property type="match status" value="1"/>
</dbReference>
<evidence type="ECO:0000256" key="10">
    <source>
        <dbReference type="PIRSR" id="PIRSR016262-3"/>
    </source>
</evidence>
<accession>A0A4R3Y0P7</accession>
<feature type="binding site" evidence="6 9">
    <location>
        <begin position="177"/>
        <end position="179"/>
    </location>
    <ligand>
        <name>substrate</name>
    </ligand>
</feature>
<comment type="subcellular location">
    <subcellularLocation>
        <location evidence="6">Cytoplasm</location>
    </subcellularLocation>
</comment>
<evidence type="ECO:0000256" key="3">
    <source>
        <dbReference type="ARBA" id="ARBA00022679"/>
    </source>
</evidence>
<proteinExistence type="inferred from homology"/>
<dbReference type="InterPro" id="IPR004143">
    <property type="entry name" value="BPL_LPL_catalytic"/>
</dbReference>
<evidence type="ECO:0000256" key="4">
    <source>
        <dbReference type="ARBA" id="ARBA00023315"/>
    </source>
</evidence>
<comment type="pathway">
    <text evidence="1 6 7">Protein modification; protein lipoylation via endogenous pathway; protein N(6)-(lipoyl)lysine from octanoyl-[acyl-carrier-protein]: step 1/2.</text>
</comment>
<evidence type="ECO:0000256" key="8">
    <source>
        <dbReference type="PIRSR" id="PIRSR016262-1"/>
    </source>
</evidence>
<protein>
    <recommendedName>
        <fullName evidence="6 7">Octanoyltransferase</fullName>
        <ecNumber evidence="6 7">2.3.1.181</ecNumber>
    </recommendedName>
    <alternativeName>
        <fullName evidence="6">Lipoate-protein ligase B</fullName>
    </alternativeName>
    <alternativeName>
        <fullName evidence="6">Lipoyl/octanoyl transferase</fullName>
    </alternativeName>
    <alternativeName>
        <fullName evidence="6">Octanoyl-[acyl-carrier-protein]-protein N-octanoyltransferase</fullName>
    </alternativeName>
</protein>
<dbReference type="RefSeq" id="WP_132967613.1">
    <property type="nucleotide sequence ID" value="NZ_LEKL01000083.1"/>
</dbReference>
<dbReference type="SUPFAM" id="SSF55681">
    <property type="entry name" value="Class II aaRS and biotin synthetases"/>
    <property type="match status" value="1"/>
</dbReference>
<keyword evidence="2 6" id="KW-0963">Cytoplasm</keyword>
<evidence type="ECO:0000313" key="15">
    <source>
        <dbReference type="Proteomes" id="UP000305526"/>
    </source>
</evidence>
<keyword evidence="3 6" id="KW-0808">Transferase</keyword>
<evidence type="ECO:0000313" key="13">
    <source>
        <dbReference type="EMBL" id="TNG92147.1"/>
    </source>
</evidence>
<comment type="catalytic activity">
    <reaction evidence="6 7">
        <text>octanoyl-[ACP] + L-lysyl-[protein] = N(6)-octanoyl-L-lysyl-[protein] + holo-[ACP] + H(+)</text>
        <dbReference type="Rhea" id="RHEA:17665"/>
        <dbReference type="Rhea" id="RHEA-COMP:9636"/>
        <dbReference type="Rhea" id="RHEA-COMP:9685"/>
        <dbReference type="Rhea" id="RHEA-COMP:9752"/>
        <dbReference type="Rhea" id="RHEA-COMP:9928"/>
        <dbReference type="ChEBI" id="CHEBI:15378"/>
        <dbReference type="ChEBI" id="CHEBI:29969"/>
        <dbReference type="ChEBI" id="CHEBI:64479"/>
        <dbReference type="ChEBI" id="CHEBI:78463"/>
        <dbReference type="ChEBI" id="CHEBI:78809"/>
        <dbReference type="EC" id="2.3.1.181"/>
    </reaction>
</comment>
<feature type="binding site" evidence="6 9">
    <location>
        <begin position="86"/>
        <end position="93"/>
    </location>
    <ligand>
        <name>substrate</name>
    </ligand>
</feature>
<feature type="active site" description="Acyl-thioester intermediate" evidence="6 8">
    <location>
        <position position="195"/>
    </location>
</feature>
<comment type="caution">
    <text evidence="12">The sequence shown here is derived from an EMBL/GenBank/DDBJ whole genome shotgun (WGS) entry which is preliminary data.</text>
</comment>
<dbReference type="AlphaFoldDB" id="A0A4R3Y0P7"/>
<evidence type="ECO:0000313" key="12">
    <source>
        <dbReference type="EMBL" id="TCV85236.1"/>
    </source>
</evidence>
<evidence type="ECO:0000313" key="14">
    <source>
        <dbReference type="Proteomes" id="UP000294619"/>
    </source>
</evidence>
<dbReference type="PIRSF" id="PIRSF016262">
    <property type="entry name" value="LPLase"/>
    <property type="match status" value="1"/>
</dbReference>
<dbReference type="GO" id="GO:0009249">
    <property type="term" value="P:protein lipoylation"/>
    <property type="evidence" value="ECO:0007669"/>
    <property type="project" value="InterPro"/>
</dbReference>
<dbReference type="CDD" id="cd16444">
    <property type="entry name" value="LipB"/>
    <property type="match status" value="1"/>
</dbReference>
<comment type="miscellaneous">
    <text evidence="6">In the reaction, the free carboxyl group of octanoic acid is attached via an amide linkage to the epsilon-amino group of a specific lysine residue of lipoyl domains of lipoate-dependent enzymes.</text>
</comment>
<evidence type="ECO:0000256" key="2">
    <source>
        <dbReference type="ARBA" id="ARBA00022490"/>
    </source>
</evidence>
<comment type="similarity">
    <text evidence="6 7">Belongs to the LipB family.</text>
</comment>
<feature type="domain" description="BPL/LPL catalytic" evidence="11">
    <location>
        <begin position="47"/>
        <end position="235"/>
    </location>
</feature>
<dbReference type="Pfam" id="PF21948">
    <property type="entry name" value="LplA-B_cat"/>
    <property type="match status" value="1"/>
</dbReference>
<dbReference type="EMBL" id="VDGV01000039">
    <property type="protein sequence ID" value="TNG92147.1"/>
    <property type="molecule type" value="Genomic_DNA"/>
</dbReference>
<dbReference type="UniPathway" id="UPA00538">
    <property type="reaction ID" value="UER00592"/>
</dbReference>
<evidence type="ECO:0000256" key="6">
    <source>
        <dbReference type="HAMAP-Rule" id="MF_00013"/>
    </source>
</evidence>
<dbReference type="HAMAP" id="MF_00013">
    <property type="entry name" value="LipB"/>
    <property type="match status" value="1"/>
</dbReference>
<dbReference type="Gene3D" id="3.30.930.10">
    <property type="entry name" value="Bira Bifunctional Protein, Domain 2"/>
    <property type="match status" value="1"/>
</dbReference>
<feature type="site" description="Lowers pKa of active site Cys" evidence="6 10">
    <location>
        <position position="161"/>
    </location>
</feature>
<dbReference type="PROSITE" id="PS01313">
    <property type="entry name" value="LIPB"/>
    <property type="match status" value="1"/>
</dbReference>
<keyword evidence="15" id="KW-1185">Reference proteome</keyword>
<dbReference type="InterPro" id="IPR000544">
    <property type="entry name" value="Octanoyltransferase"/>
</dbReference>
<dbReference type="PANTHER" id="PTHR10993:SF7">
    <property type="entry name" value="LIPOYLTRANSFERASE 2, MITOCHONDRIAL-RELATED"/>
    <property type="match status" value="1"/>
</dbReference>
<dbReference type="InterPro" id="IPR045864">
    <property type="entry name" value="aa-tRNA-synth_II/BPL/LPL"/>
</dbReference>
<dbReference type="Proteomes" id="UP000294619">
    <property type="component" value="Unassembled WGS sequence"/>
</dbReference>
<feature type="binding site" evidence="6 9">
    <location>
        <begin position="164"/>
        <end position="166"/>
    </location>
    <ligand>
        <name>substrate</name>
    </ligand>
</feature>
<dbReference type="EC" id="2.3.1.181" evidence="6 7"/>
<dbReference type="FunFam" id="3.30.930.10:FF:000020">
    <property type="entry name" value="Octanoyltransferase"/>
    <property type="match status" value="1"/>
</dbReference>
<dbReference type="PROSITE" id="PS51733">
    <property type="entry name" value="BPL_LPL_CATALYTIC"/>
    <property type="match status" value="1"/>
</dbReference>